<evidence type="ECO:0000313" key="4">
    <source>
        <dbReference type="Proteomes" id="UP000192727"/>
    </source>
</evidence>
<dbReference type="AlphaFoldDB" id="A0A1V0UPS1"/>
<sequence length="418" mass="47139">MKAGAKQKQSSRGQRRSILTLLLIFGSSLLFLLLQGGKLASMLFAVVSIIIAYLLLGYWSGIRHVKAERFTRGSREKVLQAGQSLTVSLKVHVPGIWPIPYVLIQETLIRNNGNNGNNWVMDASLVLNWSRNGEVTFTTAPLKRGVYQFTPTEFVTEDIFGLFQHKGTVQLPGQLMVMPETVYLKDWVYPSQVHKGNLYHANQNRHLKETTQINGVREYIHGDRLSRIHWNATAKTGTWKSKEYERESLPKFIIVLDRRQQSYKDEADFELAVSTAASLIQFAERNRQAVGLLSEGTASYYAEPSTGKGHYSELNRHLAAAEADGSFPLLEAMQRKSNIWSPGMLVIIISAQADASTLQVANWSKQEKMVPSYMCTRTRPTVSVNQWIREMRMQGISAYGLTSLQELPNTLRGVKQYA</sequence>
<dbReference type="Proteomes" id="UP000192727">
    <property type="component" value="Chromosome"/>
</dbReference>
<dbReference type="Pfam" id="PF01882">
    <property type="entry name" value="DUF58"/>
    <property type="match status" value="1"/>
</dbReference>
<keyword evidence="1" id="KW-1133">Transmembrane helix</keyword>
<dbReference type="RefSeq" id="WP_083038928.1">
    <property type="nucleotide sequence ID" value="NZ_CP020557.1"/>
</dbReference>
<feature type="transmembrane region" description="Helical" evidence="1">
    <location>
        <begin position="40"/>
        <end position="59"/>
    </location>
</feature>
<feature type="domain" description="DUF58" evidence="2">
    <location>
        <begin position="216"/>
        <end position="350"/>
    </location>
</feature>
<keyword evidence="1" id="KW-0812">Transmembrane</keyword>
<dbReference type="EMBL" id="CP020557">
    <property type="protein sequence ID" value="ARF67283.1"/>
    <property type="molecule type" value="Genomic_DNA"/>
</dbReference>
<dbReference type="PANTHER" id="PTHR34351">
    <property type="entry name" value="SLR1927 PROTEIN-RELATED"/>
    <property type="match status" value="1"/>
</dbReference>
<dbReference type="PANTHER" id="PTHR34351:SF2">
    <property type="entry name" value="DUF58 DOMAIN-CONTAINING PROTEIN"/>
    <property type="match status" value="1"/>
</dbReference>
<accession>A0A1V0UPS1</accession>
<feature type="transmembrane region" description="Helical" evidence="1">
    <location>
        <begin position="16"/>
        <end position="34"/>
    </location>
</feature>
<evidence type="ECO:0000313" key="3">
    <source>
        <dbReference type="EMBL" id="ARF67283.1"/>
    </source>
</evidence>
<organism evidence="3 4">
    <name type="scientific">Paenibacillus larvae subsp. pulvifaciens</name>
    <dbReference type="NCBI Taxonomy" id="1477"/>
    <lineage>
        <taxon>Bacteria</taxon>
        <taxon>Bacillati</taxon>
        <taxon>Bacillota</taxon>
        <taxon>Bacilli</taxon>
        <taxon>Bacillales</taxon>
        <taxon>Paenibacillaceae</taxon>
        <taxon>Paenibacillus</taxon>
    </lineage>
</organism>
<gene>
    <name evidence="3" type="ORF">B7C51_04755</name>
</gene>
<reference evidence="3 4" key="1">
    <citation type="submission" date="2017-03" db="EMBL/GenBank/DDBJ databases">
        <title>Paenibacillus larvae genome sequencing.</title>
        <authorList>
            <person name="Dingman D.W."/>
        </authorList>
    </citation>
    <scope>NUCLEOTIDE SEQUENCE [LARGE SCALE GENOMIC DNA]</scope>
    <source>
        <strain evidence="3 4">SAG 10367</strain>
    </source>
</reference>
<dbReference type="InterPro" id="IPR002881">
    <property type="entry name" value="DUF58"/>
</dbReference>
<evidence type="ECO:0000256" key="1">
    <source>
        <dbReference type="SAM" id="Phobius"/>
    </source>
</evidence>
<evidence type="ECO:0000259" key="2">
    <source>
        <dbReference type="Pfam" id="PF01882"/>
    </source>
</evidence>
<proteinExistence type="predicted"/>
<keyword evidence="1" id="KW-0472">Membrane</keyword>
<name>A0A1V0UPS1_9BACL</name>
<protein>
    <recommendedName>
        <fullName evidence="2">DUF58 domain-containing protein</fullName>
    </recommendedName>
</protein>